<dbReference type="EMBL" id="FPBH01000008">
    <property type="protein sequence ID" value="SFU05777.1"/>
    <property type="molecule type" value="Genomic_DNA"/>
</dbReference>
<dbReference type="Gene3D" id="3.40.50.450">
    <property type="match status" value="1"/>
</dbReference>
<proteinExistence type="predicted"/>
<name>A0A1I7D241_9BURK</name>
<dbReference type="NCBIfam" id="TIGR00725">
    <property type="entry name" value="TIGR00725 family protein"/>
    <property type="match status" value="1"/>
</dbReference>
<dbReference type="PANTHER" id="PTHR43393">
    <property type="entry name" value="CYTOKININ RIBOSIDE 5'-MONOPHOSPHATE PHOSPHORIBOHYDROLASE"/>
    <property type="match status" value="1"/>
</dbReference>
<dbReference type="AlphaFoldDB" id="A0A1I7D241"/>
<dbReference type="Proteomes" id="UP000198844">
    <property type="component" value="Unassembled WGS sequence"/>
</dbReference>
<dbReference type="SUPFAM" id="SSF102405">
    <property type="entry name" value="MCP/YpsA-like"/>
    <property type="match status" value="1"/>
</dbReference>
<reference evidence="1 2" key="1">
    <citation type="submission" date="2016-10" db="EMBL/GenBank/DDBJ databases">
        <authorList>
            <person name="de Groot N.N."/>
        </authorList>
    </citation>
    <scope>NUCLEOTIDE SEQUENCE [LARGE SCALE GENOMIC DNA]</scope>
    <source>
        <strain evidence="1 2">LMG 27731</strain>
    </source>
</reference>
<organism evidence="1 2">
    <name type="scientific">Paraburkholderia aspalathi</name>
    <dbReference type="NCBI Taxonomy" id="1324617"/>
    <lineage>
        <taxon>Bacteria</taxon>
        <taxon>Pseudomonadati</taxon>
        <taxon>Pseudomonadota</taxon>
        <taxon>Betaproteobacteria</taxon>
        <taxon>Burkholderiales</taxon>
        <taxon>Burkholderiaceae</taxon>
        <taxon>Paraburkholderia</taxon>
    </lineage>
</organism>
<evidence type="ECO:0000313" key="1">
    <source>
        <dbReference type="EMBL" id="SFU05777.1"/>
    </source>
</evidence>
<dbReference type="Pfam" id="PF18306">
    <property type="entry name" value="LDcluster4"/>
    <property type="match status" value="1"/>
</dbReference>
<dbReference type="InterPro" id="IPR041164">
    <property type="entry name" value="LDcluster4"/>
</dbReference>
<gene>
    <name evidence="1" type="ORF">SAMN05192563_1008151</name>
</gene>
<evidence type="ECO:0008006" key="3">
    <source>
        <dbReference type="Google" id="ProtNLM"/>
    </source>
</evidence>
<evidence type="ECO:0000313" key="2">
    <source>
        <dbReference type="Proteomes" id="UP000198844"/>
    </source>
</evidence>
<accession>A0A1I7D241</accession>
<dbReference type="InterPro" id="IPR005268">
    <property type="entry name" value="CHP00725"/>
</dbReference>
<dbReference type="InterPro" id="IPR052341">
    <property type="entry name" value="LOG_family_nucleotidases"/>
</dbReference>
<dbReference type="PANTHER" id="PTHR43393:SF3">
    <property type="entry name" value="LYSINE DECARBOXYLASE-LIKE PROTEIN"/>
    <property type="match status" value="1"/>
</dbReference>
<protein>
    <recommendedName>
        <fullName evidence="3">TIGR00725 family protein</fullName>
    </recommendedName>
</protein>
<dbReference type="GO" id="GO:0005829">
    <property type="term" value="C:cytosol"/>
    <property type="evidence" value="ECO:0007669"/>
    <property type="project" value="TreeGrafter"/>
</dbReference>
<sequence>MHGNDDTEWSNAAYLALQRLAVHQTGPMRHAMPVGLIGPREATPEQLQAARSLSYALAGTGMTILCGGKGGVMEAAAFGAKRAGGIVVGLLPEDDANEANPFLTVALPTGLGITRNALIARASLCLIAIGGGLGTLSEMALGLQWNKPVFTLLGAPLVRGAEVFDDVDTLVASVANWLVAARQTQTAKE</sequence>